<evidence type="ECO:0000313" key="1">
    <source>
        <dbReference type="EMBL" id="XDJ15140.1"/>
    </source>
</evidence>
<organism evidence="1">
    <name type="scientific">Pseudomonas phage HRDY3</name>
    <dbReference type="NCBI Taxonomy" id="3236930"/>
    <lineage>
        <taxon>Viruses</taxon>
    </lineage>
</organism>
<dbReference type="EMBL" id="PQ015379">
    <property type="protein sequence ID" value="XDJ15140.1"/>
    <property type="molecule type" value="Genomic_DNA"/>
</dbReference>
<sequence>MSDQKIYTHDSDMDCNLIVYCFMRSIHLPILEGQELPLQDTWFAVPAVQHGPMVSLMNLEVEMTALQMIDQNGRVVKAHRVNPNIAPILSQFEIDQIKREAFDIPLWEQTNQKKFPYDSMFDKAKMKQIFDTTGQTAASLMTIESSNITYQTIRKKIQPRPCTTCGGKKR</sequence>
<name>A0AB39CE51_9VIRU</name>
<protein>
    <submittedName>
        <fullName evidence="1">Uncharacterized protein</fullName>
    </submittedName>
</protein>
<accession>A0AB39CE51</accession>
<reference evidence="1" key="1">
    <citation type="submission" date="2024-07" db="EMBL/GenBank/DDBJ databases">
        <authorList>
            <person name="Bringhurst R.M."/>
            <person name="Homer T.E."/>
        </authorList>
    </citation>
    <scope>NUCLEOTIDE SEQUENCE</scope>
</reference>
<proteinExistence type="predicted"/>